<organism evidence="2 3">
    <name type="scientific">Phytopseudomonas argentinensis</name>
    <dbReference type="NCBI Taxonomy" id="289370"/>
    <lineage>
        <taxon>Bacteria</taxon>
        <taxon>Pseudomonadati</taxon>
        <taxon>Pseudomonadota</taxon>
        <taxon>Gammaproteobacteria</taxon>
        <taxon>Pseudomonadales</taxon>
        <taxon>Pseudomonadaceae</taxon>
        <taxon>Phytopseudomonas</taxon>
    </lineage>
</organism>
<dbReference type="OrthoDB" id="8641953at2"/>
<dbReference type="AlphaFoldDB" id="A0A1I3KGG6"/>
<evidence type="ECO:0000313" key="2">
    <source>
        <dbReference type="EMBL" id="SFI71494.1"/>
    </source>
</evidence>
<gene>
    <name evidence="2" type="ORF">SAMN05216602_2487</name>
</gene>
<evidence type="ECO:0000313" key="3">
    <source>
        <dbReference type="Proteomes" id="UP000183018"/>
    </source>
</evidence>
<dbReference type="Proteomes" id="UP000183018">
    <property type="component" value="Unassembled WGS sequence"/>
</dbReference>
<name>A0A1I3KGG6_9GAMM</name>
<sequence>MSIIGSFNPYTMATSLQRTRAEELEFKKSSDAALLIEPGKPRENGQVAPTFKSDASNAHQQAYDEAFARMLITLNSTVNQSSDGDAQSAGALSASDDAKALAKPSAVDEFMAYMNMTPAEKMRDKILKEVGMTEDELENLPPEQRAAAEREIAEKLQTLQELQAAQDEPGSLHEHA</sequence>
<evidence type="ECO:0000256" key="1">
    <source>
        <dbReference type="SAM" id="MobiDB-lite"/>
    </source>
</evidence>
<protein>
    <submittedName>
        <fullName evidence="2">Uncharacterized protein</fullName>
    </submittedName>
</protein>
<accession>A0A1I3KGG6</accession>
<reference evidence="3" key="1">
    <citation type="submission" date="2016-10" db="EMBL/GenBank/DDBJ databases">
        <authorList>
            <person name="Varghese N."/>
            <person name="Submissions S."/>
        </authorList>
    </citation>
    <scope>NUCLEOTIDE SEQUENCE [LARGE SCALE GENOMIC DNA]</scope>
    <source>
        <strain evidence="3">LMG 22563</strain>
    </source>
</reference>
<proteinExistence type="predicted"/>
<dbReference type="RefSeq" id="WP_074883896.1">
    <property type="nucleotide sequence ID" value="NZ_FORC01000002.1"/>
</dbReference>
<feature type="compositionally biased region" description="Low complexity" evidence="1">
    <location>
        <begin position="80"/>
        <end position="99"/>
    </location>
</feature>
<dbReference type="EMBL" id="FORC01000002">
    <property type="protein sequence ID" value="SFI71494.1"/>
    <property type="molecule type" value="Genomic_DNA"/>
</dbReference>
<feature type="region of interest" description="Disordered" evidence="1">
    <location>
        <begin position="79"/>
        <end position="99"/>
    </location>
</feature>
<dbReference type="STRING" id="289370.SAMN05216602_2487"/>
<keyword evidence="3" id="KW-1185">Reference proteome</keyword>